<sequence>MAPSVARGSPETCTWAGQGPGAGGQVEAFLGWKVLTFLSLFGGVMIQPVGQAPHLPESVRTNVPPAVPGRYTRVLSPPVEEKWRAHSTARQTEASPWGGLLHGRRVGRCRQDWAQDTPDPSPLLSCLPDAPASSLPPQVILCPALTGLFFSLALSPLSPVPLSCLSPASFPSMYLPKSLLSLSACPDPLHGSHRSSLPPASQLHSLESKLTSVRFTGDTVSFEEDQVNATVWKLQPTAGLQDLHIHSRQEEEQSEISEYSVLLPRVLFQKAKGRREEAEKRLLLVDFSSQALFQDKNSSQVLGEKVLGIIVPNTKVANLSEPVVLTFQHQPQPKNVTLQCVFWVEDLALRSQGSWSHAGCETVRRETQTSCLCNHLTYFAVLMVASVEVDAVHRQYLTLISYVGCVISALACVLTIAAYLCSRKKSRDYTIKVHMNLLLAVFLLDVSFLLSEPVALTGSEAGCRASAIFLHFSLLACLSWMGLEGYNLYRLVVEVFGTYVPGYLLKLSAVGWGFPIFLVTLVALVDVNNYGPIILAVHRTPESVIYPSMCWIRDSMVSHVTNLGLFSLVLLFNTAMLGTMVVQILRLRPPTQKWPHVLTLLGLSLVLGLPWALVFFSFASGTFQLVVLYFFSIITSFQGFLIFLWYWSMRLQARGKSSPEKINSDSSRLPITSGSTSSSRI</sequence>
<evidence type="ECO:0000259" key="27">
    <source>
        <dbReference type="PROSITE" id="PS50261"/>
    </source>
</evidence>
<feature type="transmembrane region" description="Helical" evidence="25">
    <location>
        <begin position="597"/>
        <end position="619"/>
    </location>
</feature>
<evidence type="ECO:0000256" key="4">
    <source>
        <dbReference type="ARBA" id="ARBA00010933"/>
    </source>
</evidence>
<dbReference type="Gene3D" id="1.20.1070.10">
    <property type="entry name" value="Rhodopsin 7-helix transmembrane proteins"/>
    <property type="match status" value="1"/>
</dbReference>
<protein>
    <recommendedName>
        <fullName evidence="5">Adhesion G-protein coupled receptor G1</fullName>
    </recommendedName>
    <alternativeName>
        <fullName evidence="22">G-protein coupled receptor 56</fullName>
    </alternativeName>
</protein>
<evidence type="ECO:0000256" key="1">
    <source>
        <dbReference type="ARBA" id="ARBA00004285"/>
    </source>
</evidence>
<dbReference type="PROSITE" id="PS50261">
    <property type="entry name" value="G_PROTEIN_RECEP_F2_4"/>
    <property type="match status" value="1"/>
</dbReference>
<keyword evidence="21" id="KW-0807">Transducer</keyword>
<dbReference type="GO" id="GO:0008201">
    <property type="term" value="F:heparin binding"/>
    <property type="evidence" value="ECO:0007669"/>
    <property type="project" value="UniProtKB-ARBA"/>
</dbReference>
<keyword evidence="6" id="KW-0217">Developmental protein</keyword>
<dbReference type="GO" id="GO:0035295">
    <property type="term" value="P:tube development"/>
    <property type="evidence" value="ECO:0007669"/>
    <property type="project" value="UniProtKB-ARBA"/>
</dbReference>
<dbReference type="GO" id="GO:0045121">
    <property type="term" value="C:membrane raft"/>
    <property type="evidence" value="ECO:0007669"/>
    <property type="project" value="UniProtKB-SubCell"/>
</dbReference>
<evidence type="ECO:0000313" key="29">
    <source>
        <dbReference type="Proteomes" id="UP000593571"/>
    </source>
</evidence>
<dbReference type="PRINTS" id="PR00249">
    <property type="entry name" value="GPCRSECRETIN"/>
</dbReference>
<organism evidence="28 29">
    <name type="scientific">Rousettus aegyptiacus</name>
    <name type="common">Egyptian fruit bat</name>
    <name type="synonym">Pteropus aegyptiacus</name>
    <dbReference type="NCBI Taxonomy" id="9407"/>
    <lineage>
        <taxon>Eukaryota</taxon>
        <taxon>Metazoa</taxon>
        <taxon>Chordata</taxon>
        <taxon>Craniata</taxon>
        <taxon>Vertebrata</taxon>
        <taxon>Euteleostomi</taxon>
        <taxon>Mammalia</taxon>
        <taxon>Eutheria</taxon>
        <taxon>Laurasiatheria</taxon>
        <taxon>Chiroptera</taxon>
        <taxon>Yinpterochiroptera</taxon>
        <taxon>Pteropodoidea</taxon>
        <taxon>Pteropodidae</taxon>
        <taxon>Rousettinae</taxon>
        <taxon>Rousettus</taxon>
    </lineage>
</organism>
<dbReference type="InterPro" id="IPR003910">
    <property type="entry name" value="GPR1/GPR3/GPR5"/>
</dbReference>
<dbReference type="Pfam" id="PF01825">
    <property type="entry name" value="GPS"/>
    <property type="match status" value="1"/>
</dbReference>
<feature type="compositionally biased region" description="Polar residues" evidence="24">
    <location>
        <begin position="664"/>
        <end position="681"/>
    </location>
</feature>
<evidence type="ECO:0000256" key="18">
    <source>
        <dbReference type="ARBA" id="ARBA00023157"/>
    </source>
</evidence>
<evidence type="ECO:0000256" key="20">
    <source>
        <dbReference type="ARBA" id="ARBA00023180"/>
    </source>
</evidence>
<dbReference type="InterPro" id="IPR046338">
    <property type="entry name" value="GAIN_dom_sf"/>
</dbReference>
<dbReference type="GO" id="GO:0030154">
    <property type="term" value="P:cell differentiation"/>
    <property type="evidence" value="ECO:0007669"/>
    <property type="project" value="UniProtKB-KW"/>
</dbReference>
<feature type="transmembrane region" description="Helical" evidence="25">
    <location>
        <begin position="399"/>
        <end position="421"/>
    </location>
</feature>
<keyword evidence="12" id="KW-0832">Ubl conjugation</keyword>
<dbReference type="GO" id="GO:0160221">
    <property type="term" value="P:Rho-activating G protein-coupled receptor signaling pathway"/>
    <property type="evidence" value="ECO:0007669"/>
    <property type="project" value="UniProtKB-ARBA"/>
</dbReference>
<gene>
    <name evidence="28" type="ORF">HJG63_000363</name>
</gene>
<dbReference type="InterPro" id="IPR017981">
    <property type="entry name" value="GPCR_2-like_7TM"/>
</dbReference>
<dbReference type="GO" id="GO:0007166">
    <property type="term" value="P:cell surface receptor signaling pathway"/>
    <property type="evidence" value="ECO:0007669"/>
    <property type="project" value="InterPro"/>
</dbReference>
<evidence type="ECO:0000256" key="3">
    <source>
        <dbReference type="ARBA" id="ARBA00004651"/>
    </source>
</evidence>
<dbReference type="AlphaFoldDB" id="A0A7J8CDB2"/>
<evidence type="ECO:0000256" key="10">
    <source>
        <dbReference type="ARBA" id="ARBA00022729"/>
    </source>
</evidence>
<evidence type="ECO:0000256" key="19">
    <source>
        <dbReference type="ARBA" id="ARBA00023170"/>
    </source>
</evidence>
<keyword evidence="20" id="KW-0325">Glycoprotein</keyword>
<keyword evidence="7" id="KW-1003">Cell membrane</keyword>
<dbReference type="GO" id="GO:0007420">
    <property type="term" value="P:brain development"/>
    <property type="evidence" value="ECO:0007669"/>
    <property type="project" value="UniProtKB-ARBA"/>
</dbReference>
<evidence type="ECO:0000256" key="16">
    <source>
        <dbReference type="ARBA" id="ARBA00023040"/>
    </source>
</evidence>
<feature type="transmembrane region" description="Helical" evidence="25">
    <location>
        <begin position="563"/>
        <end position="585"/>
    </location>
</feature>
<evidence type="ECO:0000256" key="15">
    <source>
        <dbReference type="ARBA" id="ARBA00022989"/>
    </source>
</evidence>
<dbReference type="GO" id="GO:0048646">
    <property type="term" value="P:anatomical structure formation involved in morphogenesis"/>
    <property type="evidence" value="ECO:0007669"/>
    <property type="project" value="UniProtKB-ARBA"/>
</dbReference>
<evidence type="ECO:0000256" key="11">
    <source>
        <dbReference type="ARBA" id="ARBA00022782"/>
    </source>
</evidence>
<comment type="similarity">
    <text evidence="4">Belongs to the G-protein coupled receptor 2 family. LN-TM7 subfamily.</text>
</comment>
<dbReference type="GO" id="GO:0007155">
    <property type="term" value="P:cell adhesion"/>
    <property type="evidence" value="ECO:0007669"/>
    <property type="project" value="UniProtKB-KW"/>
</dbReference>
<feature type="transmembrane region" description="Helical" evidence="25">
    <location>
        <begin position="625"/>
        <end position="647"/>
    </location>
</feature>
<dbReference type="PROSITE" id="PS50221">
    <property type="entry name" value="GAIN_B"/>
    <property type="match status" value="1"/>
</dbReference>
<feature type="transmembrane region" description="Helical" evidence="25">
    <location>
        <begin position="433"/>
        <end position="450"/>
    </location>
</feature>
<dbReference type="Pfam" id="PF00002">
    <property type="entry name" value="7tm_2"/>
    <property type="match status" value="1"/>
</dbReference>
<feature type="domain" description="G-protein coupled receptors family 2 profile 2" evidence="27">
    <location>
        <begin position="397"/>
        <end position="650"/>
    </location>
</feature>
<dbReference type="FunFam" id="2.60.220.50:FF:000014">
    <property type="entry name" value="Adhesion G-protein coupled receptor G1"/>
    <property type="match status" value="1"/>
</dbReference>
<evidence type="ECO:0000256" key="13">
    <source>
        <dbReference type="ARBA" id="ARBA00022889"/>
    </source>
</evidence>
<keyword evidence="15 25" id="KW-1133">Transmembrane helix</keyword>
<feature type="domain" description="GAIN-B" evidence="26">
    <location>
        <begin position="218"/>
        <end position="389"/>
    </location>
</feature>
<evidence type="ECO:0000256" key="23">
    <source>
        <dbReference type="ARBA" id="ARBA00093505"/>
    </source>
</evidence>
<dbReference type="GO" id="GO:0009967">
    <property type="term" value="P:positive regulation of signal transduction"/>
    <property type="evidence" value="ECO:0007669"/>
    <property type="project" value="UniProtKB-ARBA"/>
</dbReference>
<comment type="subcellular location">
    <subcellularLocation>
        <location evidence="3">Cell membrane</location>
        <topology evidence="3">Multi-pass membrane protein</topology>
    </subcellularLocation>
    <subcellularLocation>
        <location evidence="1">Membrane raft</location>
    </subcellularLocation>
    <subcellularLocation>
        <location evidence="2">Secreted</location>
    </subcellularLocation>
</comment>
<keyword evidence="17 25" id="KW-0472">Membrane</keyword>
<comment type="caution">
    <text evidence="28">The sequence shown here is derived from an EMBL/GenBank/DDBJ whole genome shotgun (WGS) entry which is preliminary data.</text>
</comment>
<evidence type="ECO:0000256" key="2">
    <source>
        <dbReference type="ARBA" id="ARBA00004613"/>
    </source>
</evidence>
<dbReference type="Gene3D" id="2.60.220.50">
    <property type="match status" value="1"/>
</dbReference>
<dbReference type="InterPro" id="IPR057244">
    <property type="entry name" value="GAIN_B"/>
</dbReference>
<feature type="transmembrane region" description="Helical" evidence="25">
    <location>
        <begin position="465"/>
        <end position="483"/>
    </location>
</feature>
<evidence type="ECO:0000256" key="12">
    <source>
        <dbReference type="ARBA" id="ARBA00022843"/>
    </source>
</evidence>
<keyword evidence="16" id="KW-0297">G-protein coupled receptor</keyword>
<keyword evidence="10" id="KW-0732">Signal</keyword>
<evidence type="ECO:0000256" key="8">
    <source>
        <dbReference type="ARBA" id="ARBA00022525"/>
    </source>
</evidence>
<dbReference type="GO" id="GO:0090330">
    <property type="term" value="P:regulation of platelet aggregation"/>
    <property type="evidence" value="ECO:0007669"/>
    <property type="project" value="UniProtKB-ARBA"/>
</dbReference>
<dbReference type="GO" id="GO:0042127">
    <property type="term" value="P:regulation of cell population proliferation"/>
    <property type="evidence" value="ECO:0007669"/>
    <property type="project" value="UniProtKB-ARBA"/>
</dbReference>
<evidence type="ECO:0000256" key="25">
    <source>
        <dbReference type="SAM" id="Phobius"/>
    </source>
</evidence>
<dbReference type="PANTHER" id="PTHR12011:SF318">
    <property type="entry name" value="ADHESION G-PROTEIN COUPLED RECEPTOR G1"/>
    <property type="match status" value="1"/>
</dbReference>
<dbReference type="GO" id="GO:0007189">
    <property type="term" value="P:adenylate cyclase-activating G protein-coupled receptor signaling pathway"/>
    <property type="evidence" value="ECO:0007669"/>
    <property type="project" value="TreeGrafter"/>
</dbReference>
<keyword evidence="14" id="KW-0524">Neurogenesis</keyword>
<dbReference type="EMBL" id="JACASE010000014">
    <property type="protein sequence ID" value="KAF6408855.1"/>
    <property type="molecule type" value="Genomic_DNA"/>
</dbReference>
<keyword evidence="18" id="KW-1015">Disulfide bond</keyword>
<evidence type="ECO:0000256" key="21">
    <source>
        <dbReference type="ARBA" id="ARBA00023224"/>
    </source>
</evidence>
<evidence type="ECO:0000256" key="5">
    <source>
        <dbReference type="ARBA" id="ARBA00019701"/>
    </source>
</evidence>
<feature type="region of interest" description="Disordered" evidence="24">
    <location>
        <begin position="1"/>
        <end position="21"/>
    </location>
</feature>
<evidence type="ECO:0000256" key="9">
    <source>
        <dbReference type="ARBA" id="ARBA00022692"/>
    </source>
</evidence>
<reference evidence="28 29" key="1">
    <citation type="journal article" date="2020" name="Nature">
        <title>Six reference-quality genomes reveal evolution of bat adaptations.</title>
        <authorList>
            <person name="Jebb D."/>
            <person name="Huang Z."/>
            <person name="Pippel M."/>
            <person name="Hughes G.M."/>
            <person name="Lavrichenko K."/>
            <person name="Devanna P."/>
            <person name="Winkler S."/>
            <person name="Jermiin L.S."/>
            <person name="Skirmuntt E.C."/>
            <person name="Katzourakis A."/>
            <person name="Burkitt-Gray L."/>
            <person name="Ray D.A."/>
            <person name="Sullivan K.A.M."/>
            <person name="Roscito J.G."/>
            <person name="Kirilenko B.M."/>
            <person name="Davalos L.M."/>
            <person name="Corthals A.P."/>
            <person name="Power M.L."/>
            <person name="Jones G."/>
            <person name="Ransome R.D."/>
            <person name="Dechmann D.K.N."/>
            <person name="Locatelli A.G."/>
            <person name="Puechmaille S.J."/>
            <person name="Fedrigo O."/>
            <person name="Jarvis E.D."/>
            <person name="Hiller M."/>
            <person name="Vernes S.C."/>
            <person name="Myers E.W."/>
            <person name="Teeling E.C."/>
        </authorList>
    </citation>
    <scope>NUCLEOTIDE SEQUENCE [LARGE SCALE GENOMIC DNA]</scope>
    <source>
        <strain evidence="28">MRouAeg1</strain>
        <tissue evidence="28">Muscle</tissue>
    </source>
</reference>
<evidence type="ECO:0000256" key="14">
    <source>
        <dbReference type="ARBA" id="ARBA00022902"/>
    </source>
</evidence>
<accession>A0A7J8CDB2</accession>
<dbReference type="SMART" id="SM00303">
    <property type="entry name" value="GPS"/>
    <property type="match status" value="1"/>
</dbReference>
<dbReference type="GO" id="GO:0005576">
    <property type="term" value="C:extracellular region"/>
    <property type="evidence" value="ECO:0007669"/>
    <property type="project" value="UniProtKB-SubCell"/>
</dbReference>
<feature type="region of interest" description="Disordered" evidence="24">
    <location>
        <begin position="658"/>
        <end position="681"/>
    </location>
</feature>
<keyword evidence="29" id="KW-1185">Reference proteome</keyword>
<evidence type="ECO:0000256" key="24">
    <source>
        <dbReference type="SAM" id="MobiDB-lite"/>
    </source>
</evidence>
<keyword evidence="19 28" id="KW-0675">Receptor</keyword>
<evidence type="ECO:0000256" key="6">
    <source>
        <dbReference type="ARBA" id="ARBA00022473"/>
    </source>
</evidence>
<evidence type="ECO:0000256" key="7">
    <source>
        <dbReference type="ARBA" id="ARBA00022475"/>
    </source>
</evidence>
<name>A0A7J8CDB2_ROUAE</name>
<dbReference type="GO" id="GO:0005886">
    <property type="term" value="C:plasma membrane"/>
    <property type="evidence" value="ECO:0007669"/>
    <property type="project" value="UniProtKB-SubCell"/>
</dbReference>
<evidence type="ECO:0000259" key="26">
    <source>
        <dbReference type="PROSITE" id="PS50221"/>
    </source>
</evidence>
<keyword evidence="11" id="KW-0221">Differentiation</keyword>
<dbReference type="GO" id="GO:0004930">
    <property type="term" value="F:G protein-coupled receptor activity"/>
    <property type="evidence" value="ECO:0007669"/>
    <property type="project" value="UniProtKB-KW"/>
</dbReference>
<evidence type="ECO:0000313" key="28">
    <source>
        <dbReference type="EMBL" id="KAF6408855.1"/>
    </source>
</evidence>
<keyword evidence="9 25" id="KW-0812">Transmembrane</keyword>
<dbReference type="PANTHER" id="PTHR12011">
    <property type="entry name" value="ADHESION G-PROTEIN COUPLED RECEPTOR"/>
    <property type="match status" value="1"/>
</dbReference>
<keyword evidence="13" id="KW-0130">Cell adhesion</keyword>
<dbReference type="InterPro" id="IPR000203">
    <property type="entry name" value="GPS"/>
</dbReference>
<dbReference type="FunFam" id="1.20.1070.10:FF:000117">
    <property type="entry name" value="adhesion G-protein coupled receptor G1"/>
    <property type="match status" value="1"/>
</dbReference>
<evidence type="ECO:0000256" key="22">
    <source>
        <dbReference type="ARBA" id="ARBA00033134"/>
    </source>
</evidence>
<dbReference type="InterPro" id="IPR000832">
    <property type="entry name" value="GPCR_2_secretin-like"/>
</dbReference>
<proteinExistence type="inferred from homology"/>
<dbReference type="GO" id="GO:0016477">
    <property type="term" value="P:cell migration"/>
    <property type="evidence" value="ECO:0007669"/>
    <property type="project" value="UniProtKB-ARBA"/>
</dbReference>
<feature type="transmembrane region" description="Helical" evidence="25">
    <location>
        <begin position="503"/>
        <end position="525"/>
    </location>
</feature>
<comment type="subunit">
    <text evidence="23">Heterodimer of 2 chains generated by proteolytic processing; the large extracellular N-terminal fragment (ADGRG1 NT) and the membrane-bound C-terminal fragment (ADGRG1-CT) predominantly remain associated and non-covalently linked. ADGRG1 NT self-associates in a trans-trans manner; the homophilic interaction enhances receptor signaling. Interacts with TGM2. Interacts with heparin; leading to the reduction of ADGRG1 shedding. Interacts with COL3A1. Part of a GPCR-tetraspanin complex at least consisting of ADGRG1, CD81, eventually CD9, and GNA11 in which CD81 is enhancing the association of ADGRG1 with GNA11.</text>
</comment>
<dbReference type="Proteomes" id="UP000593571">
    <property type="component" value="Unassembled WGS sequence"/>
</dbReference>
<dbReference type="PRINTS" id="PR01422">
    <property type="entry name" value="GPR56ORPHANR"/>
</dbReference>
<evidence type="ECO:0000256" key="17">
    <source>
        <dbReference type="ARBA" id="ARBA00023136"/>
    </source>
</evidence>
<keyword evidence="8" id="KW-0964">Secreted</keyword>